<gene>
    <name evidence="1" type="ORF">JAAARDRAFT_198320</name>
</gene>
<evidence type="ECO:0000313" key="2">
    <source>
        <dbReference type="Proteomes" id="UP000027265"/>
    </source>
</evidence>
<dbReference type="EMBL" id="KL197740">
    <property type="protein sequence ID" value="KDQ52404.1"/>
    <property type="molecule type" value="Genomic_DNA"/>
</dbReference>
<evidence type="ECO:0000313" key="1">
    <source>
        <dbReference type="EMBL" id="KDQ52404.1"/>
    </source>
</evidence>
<dbReference type="AlphaFoldDB" id="A0A067PCB6"/>
<sequence>MIIAAWDNIKVLPDPPQLPKLDVELFKPITTSLAFLQQEESFGASALSPLQDLMAMTNLYDRIDWYSLKKQCFAQGSYMGILFSSLNTMLKISFRQWFIGKSVLLSFSDTLFLGSQTLIRVWMSEKELDKTTVSKACPVPSQSLQYQFSWTNTALLVTLAVVVTSWASSTEPNLPSWVLKVT</sequence>
<reference evidence="2" key="1">
    <citation type="journal article" date="2014" name="Proc. Natl. Acad. Sci. U.S.A.">
        <title>Extensive sampling of basidiomycete genomes demonstrates inadequacy of the white-rot/brown-rot paradigm for wood decay fungi.</title>
        <authorList>
            <person name="Riley R."/>
            <person name="Salamov A.A."/>
            <person name="Brown D.W."/>
            <person name="Nagy L.G."/>
            <person name="Floudas D."/>
            <person name="Held B.W."/>
            <person name="Levasseur A."/>
            <person name="Lombard V."/>
            <person name="Morin E."/>
            <person name="Otillar R."/>
            <person name="Lindquist E.A."/>
            <person name="Sun H."/>
            <person name="LaButti K.M."/>
            <person name="Schmutz J."/>
            <person name="Jabbour D."/>
            <person name="Luo H."/>
            <person name="Baker S.E."/>
            <person name="Pisabarro A.G."/>
            <person name="Walton J.D."/>
            <person name="Blanchette R.A."/>
            <person name="Henrissat B."/>
            <person name="Martin F."/>
            <person name="Cullen D."/>
            <person name="Hibbett D.S."/>
            <person name="Grigoriev I.V."/>
        </authorList>
    </citation>
    <scope>NUCLEOTIDE SEQUENCE [LARGE SCALE GENOMIC DNA]</scope>
    <source>
        <strain evidence="2">MUCL 33604</strain>
    </source>
</reference>
<accession>A0A067PCB6</accession>
<dbReference type="Proteomes" id="UP000027265">
    <property type="component" value="Unassembled WGS sequence"/>
</dbReference>
<dbReference type="HOGENOM" id="CLU_1482189_0_0_1"/>
<proteinExistence type="predicted"/>
<protein>
    <submittedName>
        <fullName evidence="1">Uncharacterized protein</fullName>
    </submittedName>
</protein>
<name>A0A067PCB6_9AGAM</name>
<dbReference type="OrthoDB" id="3238562at2759"/>
<organism evidence="1 2">
    <name type="scientific">Jaapia argillacea MUCL 33604</name>
    <dbReference type="NCBI Taxonomy" id="933084"/>
    <lineage>
        <taxon>Eukaryota</taxon>
        <taxon>Fungi</taxon>
        <taxon>Dikarya</taxon>
        <taxon>Basidiomycota</taxon>
        <taxon>Agaricomycotina</taxon>
        <taxon>Agaricomycetes</taxon>
        <taxon>Agaricomycetidae</taxon>
        <taxon>Jaapiales</taxon>
        <taxon>Jaapiaceae</taxon>
        <taxon>Jaapia</taxon>
    </lineage>
</organism>
<keyword evidence="2" id="KW-1185">Reference proteome</keyword>
<dbReference type="InParanoid" id="A0A067PCB6"/>